<accession>A0A6L2Q1U6</accession>
<name>A0A6L2Q1U6_COPFO</name>
<proteinExistence type="predicted"/>
<organism evidence="2 3">
    <name type="scientific">Coptotermes formosanus</name>
    <name type="common">Formosan subterranean termite</name>
    <dbReference type="NCBI Taxonomy" id="36987"/>
    <lineage>
        <taxon>Eukaryota</taxon>
        <taxon>Metazoa</taxon>
        <taxon>Ecdysozoa</taxon>
        <taxon>Arthropoda</taxon>
        <taxon>Hexapoda</taxon>
        <taxon>Insecta</taxon>
        <taxon>Pterygota</taxon>
        <taxon>Neoptera</taxon>
        <taxon>Polyneoptera</taxon>
        <taxon>Dictyoptera</taxon>
        <taxon>Blattodea</taxon>
        <taxon>Blattoidea</taxon>
        <taxon>Termitoidae</taxon>
        <taxon>Rhinotermitidae</taxon>
        <taxon>Coptotermes</taxon>
    </lineage>
</organism>
<feature type="region of interest" description="Disordered" evidence="1">
    <location>
        <begin position="1"/>
        <end position="37"/>
    </location>
</feature>
<reference evidence="3" key="1">
    <citation type="submission" date="2020-01" db="EMBL/GenBank/DDBJ databases">
        <title>Draft genome sequence of the Termite Coptotermes fromosanus.</title>
        <authorList>
            <person name="Itakura S."/>
            <person name="Yosikawa Y."/>
            <person name="Umezawa K."/>
        </authorList>
    </citation>
    <scope>NUCLEOTIDE SEQUENCE [LARGE SCALE GENOMIC DNA]</scope>
</reference>
<keyword evidence="3" id="KW-1185">Reference proteome</keyword>
<evidence type="ECO:0000256" key="1">
    <source>
        <dbReference type="SAM" id="MobiDB-lite"/>
    </source>
</evidence>
<sequence>MAHTHQAAVGGGYPHHPHHQLAPSPMQHHPHHAAHAAHAHNVAAVISSQGNYIGVPQMAVSSQAFSAQPGSGGTYVSVPMTTVIQHRMATQQGVGAHQRLGPSPACAVSTATNFATNFYIQTAAASMSHPHSHTPGPIPTPTPTPAPTPTPTPAPQVAVSTTVPGTVSGQAGTTTGAASSCSLAKLQQLTNGLEMIPSTACGTMTPPPSMNLTPPPPIPTAHHPHATMTPPPSAAHQMLQQQATRTLSTPPSSIPTNLPAQMTLANYHKYYQTNMNVNNLGTAVTPPVPGSTSGRSSRSGGGGSVAAVQQMQAAAAASSRVSPNVTINPNLISQYGTLNGYRMAAQQTPATVTGYITNTAAAAAAGFINQAAQIPVQMGVMNMAQTQYQDPAAIQRAAQQNTMYTTYGYINGSLMQPMRR</sequence>
<feature type="compositionally biased region" description="Polar residues" evidence="1">
    <location>
        <begin position="165"/>
        <end position="177"/>
    </location>
</feature>
<dbReference type="AlphaFoldDB" id="A0A6L2Q1U6"/>
<evidence type="ECO:0000313" key="2">
    <source>
        <dbReference type="EMBL" id="GFG38444.1"/>
    </source>
</evidence>
<feature type="region of interest" description="Disordered" evidence="1">
    <location>
        <begin position="126"/>
        <end position="177"/>
    </location>
</feature>
<feature type="compositionally biased region" description="Pro residues" evidence="1">
    <location>
        <begin position="136"/>
        <end position="154"/>
    </location>
</feature>
<feature type="compositionally biased region" description="Basic residues" evidence="1">
    <location>
        <begin position="28"/>
        <end position="37"/>
    </location>
</feature>
<dbReference type="InParanoid" id="A0A6L2Q1U6"/>
<evidence type="ECO:0000313" key="3">
    <source>
        <dbReference type="Proteomes" id="UP000502823"/>
    </source>
</evidence>
<gene>
    <name evidence="2" type="ORF">Cfor_02478</name>
</gene>
<feature type="compositionally biased region" description="Low complexity" evidence="1">
    <location>
        <begin position="155"/>
        <end position="164"/>
    </location>
</feature>
<dbReference type="OrthoDB" id="8197371at2759"/>
<protein>
    <submittedName>
        <fullName evidence="2">Uncharacterized protein</fullName>
    </submittedName>
</protein>
<dbReference type="EMBL" id="BLKM01012990">
    <property type="protein sequence ID" value="GFG38444.1"/>
    <property type="molecule type" value="Genomic_DNA"/>
</dbReference>
<comment type="caution">
    <text evidence="2">The sequence shown here is derived from an EMBL/GenBank/DDBJ whole genome shotgun (WGS) entry which is preliminary data.</text>
</comment>
<dbReference type="Proteomes" id="UP000502823">
    <property type="component" value="Unassembled WGS sequence"/>
</dbReference>